<organism evidence="4 5">
    <name type="scientific">Streptomyces echinoruber</name>
    <dbReference type="NCBI Taxonomy" id="68898"/>
    <lineage>
        <taxon>Bacteria</taxon>
        <taxon>Bacillati</taxon>
        <taxon>Actinomycetota</taxon>
        <taxon>Actinomycetes</taxon>
        <taxon>Kitasatosporales</taxon>
        <taxon>Streptomycetaceae</taxon>
        <taxon>Streptomyces</taxon>
    </lineage>
</organism>
<comment type="caution">
    <text evidence="4">The sequence shown here is derived from an EMBL/GenBank/DDBJ whole genome shotgun (WGS) entry which is preliminary data.</text>
</comment>
<dbReference type="InterPro" id="IPR002477">
    <property type="entry name" value="Peptidoglycan-bd-like"/>
</dbReference>
<keyword evidence="2" id="KW-0812">Transmembrane</keyword>
<reference evidence="4" key="1">
    <citation type="journal article" date="2014" name="Int. J. Syst. Evol. Microbiol.">
        <title>Complete genome sequence of Corynebacterium casei LMG S-19264T (=DSM 44701T), isolated from a smear-ripened cheese.</title>
        <authorList>
            <consortium name="US DOE Joint Genome Institute (JGI-PGF)"/>
            <person name="Walter F."/>
            <person name="Albersmeier A."/>
            <person name="Kalinowski J."/>
            <person name="Ruckert C."/>
        </authorList>
    </citation>
    <scope>NUCLEOTIDE SEQUENCE</scope>
    <source>
        <strain evidence="4">JCM 5016</strain>
    </source>
</reference>
<keyword evidence="5" id="KW-1185">Reference proteome</keyword>
<dbReference type="Pfam" id="PF01471">
    <property type="entry name" value="PG_binding_1"/>
    <property type="match status" value="1"/>
</dbReference>
<keyword evidence="2" id="KW-1133">Transmembrane helix</keyword>
<evidence type="ECO:0000313" key="5">
    <source>
        <dbReference type="Proteomes" id="UP000623010"/>
    </source>
</evidence>
<dbReference type="RefSeq" id="WP_229879434.1">
    <property type="nucleotide sequence ID" value="NZ_BMWH01000006.1"/>
</dbReference>
<dbReference type="AlphaFoldDB" id="A0A918VB17"/>
<dbReference type="EMBL" id="BMWH01000006">
    <property type="protein sequence ID" value="GGZ84669.1"/>
    <property type="molecule type" value="Genomic_DNA"/>
</dbReference>
<dbReference type="InterPro" id="IPR036366">
    <property type="entry name" value="PGBDSf"/>
</dbReference>
<evidence type="ECO:0000256" key="2">
    <source>
        <dbReference type="SAM" id="Phobius"/>
    </source>
</evidence>
<dbReference type="Gene3D" id="1.10.101.10">
    <property type="entry name" value="PGBD-like superfamily/PGBD"/>
    <property type="match status" value="1"/>
</dbReference>
<proteinExistence type="predicted"/>
<feature type="region of interest" description="Disordered" evidence="1">
    <location>
        <begin position="1"/>
        <end position="83"/>
    </location>
</feature>
<feature type="region of interest" description="Disordered" evidence="1">
    <location>
        <begin position="153"/>
        <end position="174"/>
    </location>
</feature>
<dbReference type="InterPro" id="IPR036365">
    <property type="entry name" value="PGBD-like_sf"/>
</dbReference>
<keyword evidence="2" id="KW-0472">Membrane</keyword>
<sequence length="237" mass="24026">MSTPSDPGPAGTARPPLEPIRVIRPRRTDTLAELMRELDELTAGGPPAGPPAQPHPGAEDDTRELPPVPEAPRTSGRPSGAVPRRTGAVLAVLVVAAAALVGFGAAALLPPHRHAAAAAAPHASTAPPAPNPTTATATATATATVTASVPVTASASAAPADPDGAGTLRRGDTGPQVADLQQRLLRVPDVYTGGSTDGRYDAALEAAVARFQEWYGIVGDETGVYGDDTRRALESRT</sequence>
<reference evidence="4" key="2">
    <citation type="submission" date="2020-09" db="EMBL/GenBank/DDBJ databases">
        <authorList>
            <person name="Sun Q."/>
            <person name="Ohkuma M."/>
        </authorList>
    </citation>
    <scope>NUCLEOTIDE SEQUENCE</scope>
    <source>
        <strain evidence="4">JCM 5016</strain>
    </source>
</reference>
<dbReference type="Proteomes" id="UP000623010">
    <property type="component" value="Unassembled WGS sequence"/>
</dbReference>
<feature type="compositionally biased region" description="Basic and acidic residues" evidence="1">
    <location>
        <begin position="26"/>
        <end position="39"/>
    </location>
</feature>
<accession>A0A918VB17</accession>
<evidence type="ECO:0000313" key="4">
    <source>
        <dbReference type="EMBL" id="GGZ84669.1"/>
    </source>
</evidence>
<dbReference type="SUPFAM" id="SSF47090">
    <property type="entry name" value="PGBD-like"/>
    <property type="match status" value="1"/>
</dbReference>
<evidence type="ECO:0000256" key="1">
    <source>
        <dbReference type="SAM" id="MobiDB-lite"/>
    </source>
</evidence>
<gene>
    <name evidence="4" type="ORF">GCM10010389_23730</name>
</gene>
<evidence type="ECO:0000259" key="3">
    <source>
        <dbReference type="Pfam" id="PF01471"/>
    </source>
</evidence>
<feature type="region of interest" description="Disordered" evidence="1">
    <location>
        <begin position="119"/>
        <end position="141"/>
    </location>
</feature>
<protein>
    <recommendedName>
        <fullName evidence="3">Peptidoglycan binding-like domain-containing protein</fullName>
    </recommendedName>
</protein>
<feature type="domain" description="Peptidoglycan binding-like" evidence="3">
    <location>
        <begin position="173"/>
        <end position="233"/>
    </location>
</feature>
<feature type="transmembrane region" description="Helical" evidence="2">
    <location>
        <begin position="87"/>
        <end position="109"/>
    </location>
</feature>
<name>A0A918VB17_9ACTN</name>